<dbReference type="Gene3D" id="4.10.280.10">
    <property type="entry name" value="Helix-loop-helix DNA-binding domain"/>
    <property type="match status" value="1"/>
</dbReference>
<accession>A0ABR3UG66</accession>
<keyword evidence="8" id="KW-0539">Nucleus</keyword>
<dbReference type="PANTHER" id="PTHR14614">
    <property type="entry name" value="HEPATOCELLULAR CARCINOMA-ASSOCIATED ANTIGEN"/>
    <property type="match status" value="1"/>
</dbReference>
<evidence type="ECO:0000256" key="5">
    <source>
        <dbReference type="ARBA" id="ARBA00022603"/>
    </source>
</evidence>
<reference evidence="12 13" key="1">
    <citation type="submission" date="2024-09" db="EMBL/GenBank/DDBJ databases">
        <title>T2T genomes of carrot and Alternaria dauci and their utility for understanding host-pathogen interaction during carrot leaf blight disease.</title>
        <authorList>
            <person name="Liu W."/>
            <person name="Xu S."/>
            <person name="Ou C."/>
            <person name="Liu X."/>
            <person name="Zhuang F."/>
            <person name="Deng X.W."/>
        </authorList>
    </citation>
    <scope>NUCLEOTIDE SEQUENCE [LARGE SCALE GENOMIC DNA]</scope>
    <source>
        <strain evidence="12 13">A2016</strain>
    </source>
</reference>
<dbReference type="InterPro" id="IPR057072">
    <property type="entry name" value="bHLH_INO4"/>
</dbReference>
<evidence type="ECO:0000256" key="10">
    <source>
        <dbReference type="SAM" id="MobiDB-lite"/>
    </source>
</evidence>
<organism evidence="12 13">
    <name type="scientific">Alternaria dauci</name>
    <dbReference type="NCBI Taxonomy" id="48095"/>
    <lineage>
        <taxon>Eukaryota</taxon>
        <taxon>Fungi</taxon>
        <taxon>Dikarya</taxon>
        <taxon>Ascomycota</taxon>
        <taxon>Pezizomycotina</taxon>
        <taxon>Dothideomycetes</taxon>
        <taxon>Pleosporomycetidae</taxon>
        <taxon>Pleosporales</taxon>
        <taxon>Pleosporineae</taxon>
        <taxon>Pleosporaceae</taxon>
        <taxon>Alternaria</taxon>
        <taxon>Alternaria sect. Porri</taxon>
    </lineage>
</organism>
<evidence type="ECO:0000256" key="2">
    <source>
        <dbReference type="ARBA" id="ARBA00004496"/>
    </source>
</evidence>
<evidence type="ECO:0000256" key="7">
    <source>
        <dbReference type="ARBA" id="ARBA00022691"/>
    </source>
</evidence>
<protein>
    <recommendedName>
        <fullName evidence="3">protein-histidine N-methyltransferase</fullName>
        <ecNumber evidence="3">2.1.1.85</ecNumber>
    </recommendedName>
</protein>
<evidence type="ECO:0000259" key="11">
    <source>
        <dbReference type="PROSITE" id="PS50888"/>
    </source>
</evidence>
<sequence>MPESQSPTNAADRPRLTEAQKKENHIRSEQKRREAIREGFDRLASIVPGLEGQGRSEAVVLGGAIKLMREKIVERQQIIADAKAKGIDTTGWELDKETMEACARQMERTLAEDRQAANEEENGNGTEVKKDFGFSGDDIEEDPNDVQDQGQQQQGTADSSVPPPIPAKTHDLDELLSTLPDKLSYSTISIQSPKGFTACLPRRELFDVRLQLMAEDDGSSQTPLTGLDDSDLRQNVYEGGYKTWECSLDLVRYLLDRGPRKDLDDLMRVGHVIEMGCGSALPSLLLFQYAVKNQLGIYFTLTDYNADVLRLVTLPNLLLTWVGTLSAEDSQALFPESGNPLLGQEENGELYITPEVLSAFKRAIGEIGITMTFISGSWTPVDKLLEMIPSSPDLNTFILGSETIYSPASLTAFTDAIVALMGRVKTGKTMVAAKRVYFGVGGSVDGFREACAQRGCVAYEMEFEGLGDGSDGGVRRCLVEVQMY</sequence>
<feature type="region of interest" description="Disordered" evidence="10">
    <location>
        <begin position="112"/>
        <end position="170"/>
    </location>
</feature>
<keyword evidence="13" id="KW-1185">Reference proteome</keyword>
<evidence type="ECO:0000256" key="8">
    <source>
        <dbReference type="ARBA" id="ARBA00023242"/>
    </source>
</evidence>
<keyword evidence="7" id="KW-0949">S-adenosyl-L-methionine</keyword>
<evidence type="ECO:0000313" key="12">
    <source>
        <dbReference type="EMBL" id="KAL1795005.1"/>
    </source>
</evidence>
<comment type="caution">
    <text evidence="12">The sequence shown here is derived from an EMBL/GenBank/DDBJ whole genome shotgun (WGS) entry which is preliminary data.</text>
</comment>
<dbReference type="GeneID" id="96087143"/>
<dbReference type="Pfam" id="PF23181">
    <property type="entry name" value="bHLH_INO4"/>
    <property type="match status" value="1"/>
</dbReference>
<dbReference type="EC" id="2.1.1.85" evidence="3"/>
<dbReference type="RefSeq" id="XP_069305589.1">
    <property type="nucleotide sequence ID" value="XM_069452993.1"/>
</dbReference>
<dbReference type="InterPro" id="IPR036638">
    <property type="entry name" value="HLH_DNA-bd_sf"/>
</dbReference>
<dbReference type="InterPro" id="IPR019410">
    <property type="entry name" value="Methyltransf_16"/>
</dbReference>
<dbReference type="InterPro" id="IPR011598">
    <property type="entry name" value="bHLH_dom"/>
</dbReference>
<evidence type="ECO:0000256" key="6">
    <source>
        <dbReference type="ARBA" id="ARBA00022679"/>
    </source>
</evidence>
<gene>
    <name evidence="12" type="ORF">ACET3X_006821</name>
</gene>
<feature type="region of interest" description="Disordered" evidence="10">
    <location>
        <begin position="1"/>
        <end position="34"/>
    </location>
</feature>
<dbReference type="Gene3D" id="3.40.50.150">
    <property type="entry name" value="Vaccinia Virus protein VP39"/>
    <property type="match status" value="1"/>
</dbReference>
<dbReference type="InterPro" id="IPR029063">
    <property type="entry name" value="SAM-dependent_MTases_sf"/>
</dbReference>
<dbReference type="SMART" id="SM00353">
    <property type="entry name" value="HLH"/>
    <property type="match status" value="1"/>
</dbReference>
<dbReference type="EMBL" id="JBHGVX010000006">
    <property type="protein sequence ID" value="KAL1795005.1"/>
    <property type="molecule type" value="Genomic_DNA"/>
</dbReference>
<dbReference type="SUPFAM" id="SSF47459">
    <property type="entry name" value="HLH, helix-loop-helix DNA-binding domain"/>
    <property type="match status" value="1"/>
</dbReference>
<comment type="similarity">
    <text evidence="9">Belongs to the methyltransferase superfamily. METTL18 family.</text>
</comment>
<dbReference type="PROSITE" id="PS50888">
    <property type="entry name" value="BHLH"/>
    <property type="match status" value="1"/>
</dbReference>
<proteinExistence type="inferred from homology"/>
<evidence type="ECO:0000256" key="3">
    <source>
        <dbReference type="ARBA" id="ARBA00012533"/>
    </source>
</evidence>
<dbReference type="PANTHER" id="PTHR14614:SF39">
    <property type="entry name" value="HISTIDINE PROTEIN METHYLTRANSFERASE 1 HOMOLOG"/>
    <property type="match status" value="1"/>
</dbReference>
<evidence type="ECO:0000256" key="1">
    <source>
        <dbReference type="ARBA" id="ARBA00004123"/>
    </source>
</evidence>
<keyword evidence="6" id="KW-0808">Transferase</keyword>
<feature type="domain" description="BHLH" evidence="11">
    <location>
        <begin position="20"/>
        <end position="71"/>
    </location>
</feature>
<evidence type="ECO:0000256" key="4">
    <source>
        <dbReference type="ARBA" id="ARBA00022490"/>
    </source>
</evidence>
<keyword evidence="4" id="KW-0963">Cytoplasm</keyword>
<evidence type="ECO:0000313" key="13">
    <source>
        <dbReference type="Proteomes" id="UP001578633"/>
    </source>
</evidence>
<keyword evidence="5" id="KW-0489">Methyltransferase</keyword>
<name>A0ABR3UG66_9PLEO</name>
<feature type="compositionally biased region" description="Basic and acidic residues" evidence="10">
    <location>
        <begin position="12"/>
        <end position="34"/>
    </location>
</feature>
<comment type="subcellular location">
    <subcellularLocation>
        <location evidence="2">Cytoplasm</location>
    </subcellularLocation>
    <subcellularLocation>
        <location evidence="1">Nucleus</location>
    </subcellularLocation>
</comment>
<evidence type="ECO:0000256" key="9">
    <source>
        <dbReference type="ARBA" id="ARBA00038126"/>
    </source>
</evidence>
<dbReference type="Proteomes" id="UP001578633">
    <property type="component" value="Chromosome 6"/>
</dbReference>